<evidence type="ECO:0000313" key="2">
    <source>
        <dbReference type="EMBL" id="KYJ87399.1"/>
    </source>
</evidence>
<sequence length="100" mass="11634">MKNILIIIFIILGLFFFMIGSEETQENHTNTIEKPKKTYLDTPANTYKRRIEAQNIANTIQHPASYLNSRVVTRESAKKSVKESNKRMEEQNKAIEAFMK</sequence>
<dbReference type="STRING" id="1630136.AS592_09800"/>
<dbReference type="OrthoDB" id="9920271at2"/>
<comment type="caution">
    <text evidence="2">The sequence shown here is derived from an EMBL/GenBank/DDBJ whole genome shotgun (WGS) entry which is preliminary data.</text>
</comment>
<gene>
    <name evidence="2" type="ORF">AS592_09800</name>
</gene>
<protein>
    <submittedName>
        <fullName evidence="2">Uncharacterized protein</fullName>
    </submittedName>
</protein>
<evidence type="ECO:0000256" key="1">
    <source>
        <dbReference type="SAM" id="MobiDB-lite"/>
    </source>
</evidence>
<dbReference type="EMBL" id="LNKT01000001">
    <property type="protein sequence ID" value="KYJ87399.1"/>
    <property type="molecule type" value="Genomic_DNA"/>
</dbReference>
<feature type="region of interest" description="Disordered" evidence="1">
    <location>
        <begin position="77"/>
        <end position="100"/>
    </location>
</feature>
<name>A0A151CIS9_9BACT</name>
<organism evidence="2 3">
    <name type="scientific">Sulfurovum riftiae</name>
    <dbReference type="NCBI Taxonomy" id="1630136"/>
    <lineage>
        <taxon>Bacteria</taxon>
        <taxon>Pseudomonadati</taxon>
        <taxon>Campylobacterota</taxon>
        <taxon>Epsilonproteobacteria</taxon>
        <taxon>Campylobacterales</taxon>
        <taxon>Sulfurovaceae</taxon>
        <taxon>Sulfurovum</taxon>
    </lineage>
</organism>
<dbReference type="AlphaFoldDB" id="A0A151CIS9"/>
<keyword evidence="3" id="KW-1185">Reference proteome</keyword>
<evidence type="ECO:0000313" key="3">
    <source>
        <dbReference type="Proteomes" id="UP000075359"/>
    </source>
</evidence>
<reference evidence="2 3" key="1">
    <citation type="submission" date="2015-11" db="EMBL/GenBank/DDBJ databases">
        <title>Draft genome of Sulfurovum riftiae 1812E, a member of the Epsilonproteobacteria isolated from the tube of the deep-sea hydrothermal vent tubewom Riftia pachyptila.</title>
        <authorList>
            <person name="Vetriani C."/>
            <person name="Giovannelli D."/>
        </authorList>
    </citation>
    <scope>NUCLEOTIDE SEQUENCE [LARGE SCALE GENOMIC DNA]</scope>
    <source>
        <strain evidence="2 3">1812E</strain>
    </source>
</reference>
<accession>A0A151CIS9</accession>
<dbReference type="Proteomes" id="UP000075359">
    <property type="component" value="Unassembled WGS sequence"/>
</dbReference>
<proteinExistence type="predicted"/>
<dbReference type="RefSeq" id="WP_067328213.1">
    <property type="nucleotide sequence ID" value="NZ_LNKT01000001.1"/>
</dbReference>